<evidence type="ECO:0000256" key="7">
    <source>
        <dbReference type="ARBA" id="ARBA00023065"/>
    </source>
</evidence>
<dbReference type="InterPro" id="IPR026045">
    <property type="entry name" value="Ferric-bd"/>
</dbReference>
<evidence type="ECO:0000256" key="1">
    <source>
        <dbReference type="ARBA" id="ARBA00008520"/>
    </source>
</evidence>
<dbReference type="GO" id="GO:0046872">
    <property type="term" value="F:metal ion binding"/>
    <property type="evidence" value="ECO:0007669"/>
    <property type="project" value="UniProtKB-KW"/>
</dbReference>
<sequence length="380" mass="42138">MRNLLSFSLLLILSVFLLAACGENENNAATGNNNDVENNDEAANNNDAENNEETANNQEEVELDGELIVYSARNETFVQALLDKFSEETGVEVRALHEADPLQIQEEAGNVQADVFISNDLGALEYLNQQELLEGFDPANVDSIDEQFRADNNEWIAISARARGFIYNKDMISEDEMPTKMEDLFDSEWADVENGYAITRGGNGGMIGNISALRYEWGDERTSEWIAAIQDNAAGIFEGHGDIRRAVGAGEHAFGLVNNYYYHQQLEEPNDNNVGFIYADQGEDDMGAIANAAGLGMVSGAPNEDNARAFIEWVLEEENQLAFVGESLEVPINPELEPPYEQAVPFSELKVQDMPLKELGNYFEDTRALIEDSGLDLELR</sequence>
<dbReference type="PROSITE" id="PS51257">
    <property type="entry name" value="PROKAR_LIPOPROTEIN"/>
    <property type="match status" value="1"/>
</dbReference>
<dbReference type="GO" id="GO:0006826">
    <property type="term" value="P:iron ion transport"/>
    <property type="evidence" value="ECO:0007669"/>
    <property type="project" value="UniProtKB-KW"/>
</dbReference>
<keyword evidence="4 8" id="KW-0479">Metal-binding</keyword>
<evidence type="ECO:0000256" key="4">
    <source>
        <dbReference type="ARBA" id="ARBA00022723"/>
    </source>
</evidence>
<comment type="caution">
    <text evidence="11">The sequence shown here is derived from an EMBL/GenBank/DDBJ whole genome shotgun (WGS) entry which is preliminary data.</text>
</comment>
<evidence type="ECO:0000256" key="8">
    <source>
        <dbReference type="PIRSR" id="PIRSR002825-1"/>
    </source>
</evidence>
<dbReference type="PANTHER" id="PTHR30006:SF15">
    <property type="entry name" value="IRON-UTILIZATION PERIPLASMIC PROTEIN"/>
    <property type="match status" value="1"/>
</dbReference>
<evidence type="ECO:0000256" key="3">
    <source>
        <dbReference type="ARBA" id="ARBA00022496"/>
    </source>
</evidence>
<gene>
    <name evidence="11" type="ORF">CR194_18130</name>
</gene>
<organism evidence="11 12">
    <name type="scientific">Salipaludibacillus keqinensis</name>
    <dbReference type="NCBI Taxonomy" id="2045207"/>
    <lineage>
        <taxon>Bacteria</taxon>
        <taxon>Bacillati</taxon>
        <taxon>Bacillota</taxon>
        <taxon>Bacilli</taxon>
        <taxon>Bacillales</taxon>
        <taxon>Bacillaceae</taxon>
    </lineage>
</organism>
<dbReference type="GO" id="GO:0030288">
    <property type="term" value="C:outer membrane-bounded periplasmic space"/>
    <property type="evidence" value="ECO:0007669"/>
    <property type="project" value="TreeGrafter"/>
</dbReference>
<feature type="binding site" evidence="8">
    <location>
        <position position="260"/>
    </location>
    <ligand>
        <name>Fe cation</name>
        <dbReference type="ChEBI" id="CHEBI:24875"/>
    </ligand>
</feature>
<keyword evidence="6 8" id="KW-0408">Iron</keyword>
<reference evidence="11 12" key="1">
    <citation type="submission" date="2017-10" db="EMBL/GenBank/DDBJ databases">
        <title>Bacillus sp. nov., a halophilic bacterium isolated from a Keqin Lake.</title>
        <authorList>
            <person name="Wang H."/>
        </authorList>
    </citation>
    <scope>NUCLEOTIDE SEQUENCE [LARGE SCALE GENOMIC DNA]</scope>
    <source>
        <strain evidence="11 12">KQ-12</strain>
    </source>
</reference>
<evidence type="ECO:0000256" key="9">
    <source>
        <dbReference type="SAM" id="MobiDB-lite"/>
    </source>
</evidence>
<dbReference type="Proteomes" id="UP000248214">
    <property type="component" value="Unassembled WGS sequence"/>
</dbReference>
<dbReference type="SUPFAM" id="SSF53850">
    <property type="entry name" value="Periplasmic binding protein-like II"/>
    <property type="match status" value="1"/>
</dbReference>
<accession>A0A323T9S2</accession>
<evidence type="ECO:0000313" key="12">
    <source>
        <dbReference type="Proteomes" id="UP000248214"/>
    </source>
</evidence>
<proteinExistence type="inferred from homology"/>
<dbReference type="EMBL" id="PDOD01000005">
    <property type="protein sequence ID" value="PYZ92109.1"/>
    <property type="molecule type" value="Genomic_DNA"/>
</dbReference>
<keyword evidence="5 10" id="KW-0732">Signal</keyword>
<dbReference type="InterPro" id="IPR006061">
    <property type="entry name" value="SBP_1_CS"/>
</dbReference>
<keyword evidence="12" id="KW-1185">Reference proteome</keyword>
<feature type="region of interest" description="Disordered" evidence="9">
    <location>
        <begin position="27"/>
        <end position="57"/>
    </location>
</feature>
<feature type="chain" id="PRO_5039410692" evidence="10">
    <location>
        <begin position="20"/>
        <end position="380"/>
    </location>
</feature>
<keyword evidence="7" id="KW-0406">Ion transport</keyword>
<keyword evidence="3" id="KW-0410">Iron transport</keyword>
<evidence type="ECO:0000313" key="11">
    <source>
        <dbReference type="EMBL" id="PYZ92109.1"/>
    </source>
</evidence>
<dbReference type="AlphaFoldDB" id="A0A323T9S2"/>
<protein>
    <submittedName>
        <fullName evidence="11">Iron transporter</fullName>
    </submittedName>
</protein>
<evidence type="ECO:0000256" key="5">
    <source>
        <dbReference type="ARBA" id="ARBA00022729"/>
    </source>
</evidence>
<name>A0A323T9S2_9BACI</name>
<comment type="similarity">
    <text evidence="1">Belongs to the bacterial solute-binding protein 1 family.</text>
</comment>
<dbReference type="Gene3D" id="3.40.190.10">
    <property type="entry name" value="Periplasmic binding protein-like II"/>
    <property type="match status" value="2"/>
</dbReference>
<feature type="binding site" evidence="8">
    <location>
        <position position="261"/>
    </location>
    <ligand>
        <name>Fe cation</name>
        <dbReference type="ChEBI" id="CHEBI:24875"/>
    </ligand>
</feature>
<dbReference type="PIRSF" id="PIRSF002825">
    <property type="entry name" value="CfbpA"/>
    <property type="match status" value="1"/>
</dbReference>
<dbReference type="PROSITE" id="PS01037">
    <property type="entry name" value="SBP_BACTERIAL_1"/>
    <property type="match status" value="1"/>
</dbReference>
<evidence type="ECO:0000256" key="10">
    <source>
        <dbReference type="SAM" id="SignalP"/>
    </source>
</evidence>
<keyword evidence="2" id="KW-0813">Transport</keyword>
<dbReference type="Pfam" id="PF13343">
    <property type="entry name" value="SBP_bac_6"/>
    <property type="match status" value="1"/>
</dbReference>
<dbReference type="OrthoDB" id="9769319at2"/>
<dbReference type="GO" id="GO:0055085">
    <property type="term" value="P:transmembrane transport"/>
    <property type="evidence" value="ECO:0007669"/>
    <property type="project" value="InterPro"/>
</dbReference>
<evidence type="ECO:0000256" key="2">
    <source>
        <dbReference type="ARBA" id="ARBA00022448"/>
    </source>
</evidence>
<dbReference type="PANTHER" id="PTHR30006">
    <property type="entry name" value="THIAMINE-BINDING PERIPLASMIC PROTEIN-RELATED"/>
    <property type="match status" value="1"/>
</dbReference>
<evidence type="ECO:0000256" key="6">
    <source>
        <dbReference type="ARBA" id="ARBA00023004"/>
    </source>
</evidence>
<feature type="signal peptide" evidence="10">
    <location>
        <begin position="1"/>
        <end position="19"/>
    </location>
</feature>